<keyword evidence="3" id="KW-0274">FAD</keyword>
<evidence type="ECO:0000313" key="7">
    <source>
        <dbReference type="EMBL" id="SNS25323.1"/>
    </source>
</evidence>
<evidence type="ECO:0000256" key="1">
    <source>
        <dbReference type="ARBA" id="ARBA00001974"/>
    </source>
</evidence>
<protein>
    <submittedName>
        <fullName evidence="7">3-phenylpropionate/trans-cinnamate dioxygenase ferredoxin reductase subunit</fullName>
    </submittedName>
</protein>
<evidence type="ECO:0000256" key="4">
    <source>
        <dbReference type="ARBA" id="ARBA00023002"/>
    </source>
</evidence>
<dbReference type="GO" id="GO:0005737">
    <property type="term" value="C:cytoplasm"/>
    <property type="evidence" value="ECO:0007669"/>
    <property type="project" value="TreeGrafter"/>
</dbReference>
<organism evidence="7 8">
    <name type="scientific">Sphingopyxis indica</name>
    <dbReference type="NCBI Taxonomy" id="436663"/>
    <lineage>
        <taxon>Bacteria</taxon>
        <taxon>Pseudomonadati</taxon>
        <taxon>Pseudomonadota</taxon>
        <taxon>Alphaproteobacteria</taxon>
        <taxon>Sphingomonadales</taxon>
        <taxon>Sphingomonadaceae</taxon>
        <taxon>Sphingopyxis</taxon>
    </lineage>
</organism>
<dbReference type="InterPro" id="IPR016156">
    <property type="entry name" value="FAD/NAD-linked_Rdtase_dimer_sf"/>
</dbReference>
<dbReference type="Gene3D" id="3.50.50.60">
    <property type="entry name" value="FAD/NAD(P)-binding domain"/>
    <property type="match status" value="2"/>
</dbReference>
<gene>
    <name evidence="7" type="ORF">SAMN06295955_1016</name>
</gene>
<evidence type="ECO:0000313" key="8">
    <source>
        <dbReference type="Proteomes" id="UP000198339"/>
    </source>
</evidence>
<keyword evidence="7" id="KW-0223">Dioxygenase</keyword>
<dbReference type="PANTHER" id="PTHR43557:SF2">
    <property type="entry name" value="RIESKE DOMAIN-CONTAINING PROTEIN-RELATED"/>
    <property type="match status" value="1"/>
</dbReference>
<keyword evidence="2" id="KW-0285">Flavoprotein</keyword>
<dbReference type="PRINTS" id="PR00368">
    <property type="entry name" value="FADPNR"/>
</dbReference>
<reference evidence="7 8" key="1">
    <citation type="submission" date="2017-06" db="EMBL/GenBank/DDBJ databases">
        <authorList>
            <person name="Kim H.J."/>
            <person name="Triplett B.A."/>
        </authorList>
    </citation>
    <scope>NUCLEOTIDE SEQUENCE [LARGE SCALE GENOMIC DNA]</scope>
    <source>
        <strain evidence="7 8">DS15</strain>
    </source>
</reference>
<evidence type="ECO:0000256" key="3">
    <source>
        <dbReference type="ARBA" id="ARBA00022827"/>
    </source>
</evidence>
<dbReference type="Proteomes" id="UP000198339">
    <property type="component" value="Unassembled WGS sequence"/>
</dbReference>
<evidence type="ECO:0000259" key="5">
    <source>
        <dbReference type="Pfam" id="PF07992"/>
    </source>
</evidence>
<dbReference type="InterPro" id="IPR028202">
    <property type="entry name" value="Reductase_C"/>
</dbReference>
<dbReference type="Pfam" id="PF07992">
    <property type="entry name" value="Pyr_redox_2"/>
    <property type="match status" value="1"/>
</dbReference>
<keyword evidence="8" id="KW-1185">Reference proteome</keyword>
<dbReference type="Pfam" id="PF14759">
    <property type="entry name" value="Reductase_C"/>
    <property type="match status" value="1"/>
</dbReference>
<proteinExistence type="predicted"/>
<sequence>MIDRFDVLIVGTGHGGAQTALALRQNGFEGTIAMLGRDKEPPYERPPLSKEYLAREKEFERILIRPVSFWKDKQVRLMLGSEVVAVDADARTVALQDGRTFGYGELVWAAGGSPRKLTCEGADLQGIHSVRDKGDVDAITGQLGNGARRVVVIGGGYIGLEAAAVLRKLGCTVVLLEAMERVLARVACEAISRFFEAQHRVHGVQVRLNTVVDCIQGDGTKATGVKLDNGEVIHCDMVIVGIGIVPVVEQLSAAGADTPNGVAVDEYCRTSLPHVHAIGDVALQANSFADGKMIRIESVQNAGGMANTVAKNLCGSQVPYLATPWFWSNQYDLRLQTAGLSAGHDKTVLRGDPFKRSFSVIYLKRGKVIALDCVNAMKDYVQGLKLVEARAEVAVEALVDSETPLKNLISVLRGEKK</sequence>
<comment type="cofactor">
    <cofactor evidence="1">
        <name>FAD</name>
        <dbReference type="ChEBI" id="CHEBI:57692"/>
    </cofactor>
</comment>
<dbReference type="PANTHER" id="PTHR43557">
    <property type="entry name" value="APOPTOSIS-INDUCING FACTOR 1"/>
    <property type="match status" value="1"/>
</dbReference>
<evidence type="ECO:0000259" key="6">
    <source>
        <dbReference type="Pfam" id="PF14759"/>
    </source>
</evidence>
<dbReference type="Gene3D" id="3.30.390.30">
    <property type="match status" value="1"/>
</dbReference>
<dbReference type="InterPro" id="IPR023753">
    <property type="entry name" value="FAD/NAD-binding_dom"/>
</dbReference>
<dbReference type="GO" id="GO:0016651">
    <property type="term" value="F:oxidoreductase activity, acting on NAD(P)H"/>
    <property type="evidence" value="ECO:0007669"/>
    <property type="project" value="TreeGrafter"/>
</dbReference>
<name>A0A239D135_9SPHN</name>
<evidence type="ECO:0000256" key="2">
    <source>
        <dbReference type="ARBA" id="ARBA00022630"/>
    </source>
</evidence>
<feature type="domain" description="FAD/NAD(P)-binding" evidence="5">
    <location>
        <begin position="5"/>
        <end position="305"/>
    </location>
</feature>
<dbReference type="PRINTS" id="PR00411">
    <property type="entry name" value="PNDRDTASEI"/>
</dbReference>
<dbReference type="InterPro" id="IPR036188">
    <property type="entry name" value="FAD/NAD-bd_sf"/>
</dbReference>
<dbReference type="GO" id="GO:0051213">
    <property type="term" value="F:dioxygenase activity"/>
    <property type="evidence" value="ECO:0007669"/>
    <property type="project" value="UniProtKB-KW"/>
</dbReference>
<dbReference type="AlphaFoldDB" id="A0A239D135"/>
<dbReference type="SUPFAM" id="SSF51905">
    <property type="entry name" value="FAD/NAD(P)-binding domain"/>
    <property type="match status" value="1"/>
</dbReference>
<feature type="domain" description="Reductase C-terminal" evidence="6">
    <location>
        <begin position="325"/>
        <end position="408"/>
    </location>
</feature>
<dbReference type="EMBL" id="FZPA01000001">
    <property type="protein sequence ID" value="SNS25323.1"/>
    <property type="molecule type" value="Genomic_DNA"/>
</dbReference>
<accession>A0A239D135</accession>
<dbReference type="InterPro" id="IPR050446">
    <property type="entry name" value="FAD-oxidoreductase/Apoptosis"/>
</dbReference>
<keyword evidence="4" id="KW-0560">Oxidoreductase</keyword>
<dbReference type="SUPFAM" id="SSF55424">
    <property type="entry name" value="FAD/NAD-linked reductases, dimerisation (C-terminal) domain"/>
    <property type="match status" value="1"/>
</dbReference>